<dbReference type="AlphaFoldDB" id="M1ZJM8"/>
<dbReference type="InParanoid" id="M1ZJM8"/>
<sequence>MFKMRLTFPSARSTLAAPTPIARLSIRRIEQLYEHGTHRVPLLPQKVENTGNLAANRPQWQDCFRMKLRFPPCRRLCPVQQLITLVIELSQSHFMIRDTSLRQGFVAARRAKCRVVITVEPDLGSLKKTRLLRRTPLW</sequence>
<protein>
    <submittedName>
        <fullName evidence="1">Uncharacterized protein</fullName>
    </submittedName>
</protein>
<gene>
    <name evidence="1" type="ORF">Lema_P124780.1</name>
</gene>
<dbReference type="VEuPathDB" id="FungiDB:Lema_P124780.1"/>
<reference evidence="1 2" key="1">
    <citation type="journal article" date="2011" name="Nat. Commun.">
        <title>Effector diversification within compartments of the Leptosphaeria maculans genome affected by Repeat-Induced Point mutations.</title>
        <authorList>
            <person name="Rouxel T."/>
            <person name="Grandaubert J."/>
            <person name="Hane J.K."/>
            <person name="Hoede C."/>
            <person name="van de Wouw A.P."/>
            <person name="Couloux A."/>
            <person name="Dominguez V."/>
            <person name="Anthouard V."/>
            <person name="Bally P."/>
            <person name="Bourras S."/>
            <person name="Cozijnsen A.J."/>
            <person name="Ciuffetti L.M."/>
            <person name="Degrave A."/>
            <person name="Dilmaghani A."/>
            <person name="Duret L."/>
            <person name="Fudal I."/>
            <person name="Goodwin S.B."/>
            <person name="Gout L."/>
            <person name="Glaser N."/>
            <person name="Linglin J."/>
            <person name="Kema G.H.J."/>
            <person name="Lapalu N."/>
            <person name="Lawrence C.B."/>
            <person name="May K."/>
            <person name="Meyer M."/>
            <person name="Ollivier B."/>
            <person name="Poulain J."/>
            <person name="Schoch C.L."/>
            <person name="Simon A."/>
            <person name="Spatafora J.W."/>
            <person name="Stachowiak A."/>
            <person name="Turgeon B.G."/>
            <person name="Tyler B.M."/>
            <person name="Vincent D."/>
            <person name="Weissenbach J."/>
            <person name="Amselem J."/>
            <person name="Quesneville H."/>
            <person name="Oliver R.P."/>
            <person name="Wincker P."/>
            <person name="Balesdent M.-H."/>
            <person name="Howlett B.J."/>
        </authorList>
    </citation>
    <scope>NUCLEOTIDE SEQUENCE [LARGE SCALE GENOMIC DNA]</scope>
    <source>
        <strain evidence="2">JN3 / isolate v23.1.3 / race Av1-4-5-6-7-8</strain>
    </source>
</reference>
<keyword evidence="2" id="KW-1185">Reference proteome</keyword>
<organism evidence="1 2">
    <name type="scientific">Leptosphaeria maculans (strain JN3 / isolate v23.1.3 / race Av1-4-5-6-7-8)</name>
    <name type="common">Blackleg fungus</name>
    <name type="synonym">Phoma lingam</name>
    <dbReference type="NCBI Taxonomy" id="985895"/>
    <lineage>
        <taxon>Eukaryota</taxon>
        <taxon>Fungi</taxon>
        <taxon>Dikarya</taxon>
        <taxon>Ascomycota</taxon>
        <taxon>Pezizomycotina</taxon>
        <taxon>Dothideomycetes</taxon>
        <taxon>Pleosporomycetidae</taxon>
        <taxon>Pleosporales</taxon>
        <taxon>Pleosporineae</taxon>
        <taxon>Leptosphaeriaceae</taxon>
        <taxon>Plenodomus</taxon>
        <taxon>Plenodomus lingam/Leptosphaeria maculans species complex</taxon>
    </lineage>
</organism>
<dbReference type="Proteomes" id="UP000002668">
    <property type="component" value="Genome"/>
</dbReference>
<dbReference type="EMBL" id="FP929064">
    <property type="protein sequence ID" value="CCT61074.1"/>
    <property type="molecule type" value="Genomic_DNA"/>
</dbReference>
<name>M1ZJM8_LEPMJ</name>
<evidence type="ECO:0000313" key="2">
    <source>
        <dbReference type="Proteomes" id="UP000002668"/>
    </source>
</evidence>
<proteinExistence type="predicted"/>
<evidence type="ECO:0000313" key="1">
    <source>
        <dbReference type="EMBL" id="CCT61074.1"/>
    </source>
</evidence>
<accession>M1ZJM8</accession>